<proteinExistence type="predicted"/>
<comment type="caution">
    <text evidence="1">The sequence shown here is derived from an EMBL/GenBank/DDBJ whole genome shotgun (WGS) entry which is preliminary data.</text>
</comment>
<keyword evidence="2" id="KW-1185">Reference proteome</keyword>
<dbReference type="Proteomes" id="UP000241769">
    <property type="component" value="Unassembled WGS sequence"/>
</dbReference>
<protein>
    <submittedName>
        <fullName evidence="1">Uncharacterized protein</fullName>
    </submittedName>
</protein>
<dbReference type="EMBL" id="MDYQ01000217">
    <property type="protein sequence ID" value="PRP78549.1"/>
    <property type="molecule type" value="Genomic_DNA"/>
</dbReference>
<dbReference type="InParanoid" id="A0A2P6N3K9"/>
<sequence>MPFQRSLELGSFSHGEEELSSQSIKSLTEMFLSMFQWYPLVVYRLFSSYILESGQIHTPSHLLLLDHQFYGLNAYCCLLHTDES</sequence>
<evidence type="ECO:0000313" key="1">
    <source>
        <dbReference type="EMBL" id="PRP78549.1"/>
    </source>
</evidence>
<organism evidence="1 2">
    <name type="scientific">Planoprotostelium fungivorum</name>
    <dbReference type="NCBI Taxonomy" id="1890364"/>
    <lineage>
        <taxon>Eukaryota</taxon>
        <taxon>Amoebozoa</taxon>
        <taxon>Evosea</taxon>
        <taxon>Variosea</taxon>
        <taxon>Cavosteliida</taxon>
        <taxon>Cavosteliaceae</taxon>
        <taxon>Planoprotostelium</taxon>
    </lineage>
</organism>
<dbReference type="AlphaFoldDB" id="A0A2P6N3K9"/>
<name>A0A2P6N3K9_9EUKA</name>
<accession>A0A2P6N3K9</accession>
<gene>
    <name evidence="1" type="ORF">PROFUN_13606</name>
</gene>
<evidence type="ECO:0000313" key="2">
    <source>
        <dbReference type="Proteomes" id="UP000241769"/>
    </source>
</evidence>
<reference evidence="1 2" key="1">
    <citation type="journal article" date="2018" name="Genome Biol. Evol.">
        <title>Multiple Roots of Fruiting Body Formation in Amoebozoa.</title>
        <authorList>
            <person name="Hillmann F."/>
            <person name="Forbes G."/>
            <person name="Novohradska S."/>
            <person name="Ferling I."/>
            <person name="Riege K."/>
            <person name="Groth M."/>
            <person name="Westermann M."/>
            <person name="Marz M."/>
            <person name="Spaller T."/>
            <person name="Winckler T."/>
            <person name="Schaap P."/>
            <person name="Glockner G."/>
        </authorList>
    </citation>
    <scope>NUCLEOTIDE SEQUENCE [LARGE SCALE GENOMIC DNA]</scope>
    <source>
        <strain evidence="1 2">Jena</strain>
    </source>
</reference>